<dbReference type="Proteomes" id="UP000295341">
    <property type="component" value="Unassembled WGS sequence"/>
</dbReference>
<protein>
    <submittedName>
        <fullName evidence="1">Uncharacterized protein</fullName>
    </submittedName>
</protein>
<keyword evidence="2" id="KW-1185">Reference proteome</keyword>
<reference evidence="1 2" key="1">
    <citation type="submission" date="2019-03" db="EMBL/GenBank/DDBJ databases">
        <title>Genomic Encyclopedia of Type Strains, Phase IV (KMG-IV): sequencing the most valuable type-strain genomes for metagenomic binning, comparative biology and taxonomic classification.</title>
        <authorList>
            <person name="Goeker M."/>
        </authorList>
    </citation>
    <scope>NUCLEOTIDE SEQUENCE [LARGE SCALE GENOMIC DNA]</scope>
    <source>
        <strain evidence="1 2">DSM 26377</strain>
    </source>
</reference>
<evidence type="ECO:0000313" key="2">
    <source>
        <dbReference type="Proteomes" id="UP000295341"/>
    </source>
</evidence>
<sequence>MLSRPNRKSKARQDEEPLEVDLTVSFRFGDEPGDKVTMIDNRRIPMVGTVFDSRDAMVRGFVKLLVKAGLSQPKVLGELVPALKLIRKKR</sequence>
<gene>
    <name evidence="1" type="ORF">DFR24_1882</name>
</gene>
<organism evidence="1 2">
    <name type="scientific">Panacagrimonas perspica</name>
    <dbReference type="NCBI Taxonomy" id="381431"/>
    <lineage>
        <taxon>Bacteria</taxon>
        <taxon>Pseudomonadati</taxon>
        <taxon>Pseudomonadota</taxon>
        <taxon>Gammaproteobacteria</taxon>
        <taxon>Nevskiales</taxon>
        <taxon>Nevskiaceae</taxon>
        <taxon>Panacagrimonas</taxon>
    </lineage>
</organism>
<dbReference type="AlphaFoldDB" id="A0A4S3KB35"/>
<dbReference type="OrthoDB" id="7067741at2"/>
<evidence type="ECO:0000313" key="1">
    <source>
        <dbReference type="EMBL" id="TDU32484.1"/>
    </source>
</evidence>
<accession>A0A4S3KB35</accession>
<dbReference type="RefSeq" id="WP_133880976.1">
    <property type="nucleotide sequence ID" value="NZ_MWIN01000001.1"/>
</dbReference>
<dbReference type="EMBL" id="SOBT01000008">
    <property type="protein sequence ID" value="TDU32484.1"/>
    <property type="molecule type" value="Genomic_DNA"/>
</dbReference>
<comment type="caution">
    <text evidence="1">The sequence shown here is derived from an EMBL/GenBank/DDBJ whole genome shotgun (WGS) entry which is preliminary data.</text>
</comment>
<name>A0A4S3KB35_9GAMM</name>
<proteinExistence type="predicted"/>